<reference evidence="1 2" key="1">
    <citation type="submission" date="2021-04" db="EMBL/GenBank/DDBJ databases">
        <authorList>
            <person name="Bliznina A."/>
        </authorList>
    </citation>
    <scope>NUCLEOTIDE SEQUENCE [LARGE SCALE GENOMIC DNA]</scope>
</reference>
<dbReference type="Proteomes" id="UP001158576">
    <property type="component" value="Chromosome 1"/>
</dbReference>
<accession>A0ABN7SU42</accession>
<dbReference type="EMBL" id="OU015566">
    <property type="protein sequence ID" value="CAG5104619.1"/>
    <property type="molecule type" value="Genomic_DNA"/>
</dbReference>
<protein>
    <submittedName>
        <fullName evidence="1">Oidioi.mRNA.OKI2018_I69.chr1.g1394.t1.cds</fullName>
    </submittedName>
</protein>
<sequence>MVINGRQNNPIITMSRQIYHDVHILGSECDLFVKSESIARGPDLRMEHHFNTIFDILSDWRLDKKKDIPLIDAHKEYVSQSAERFSKTEMKQLDFHINNLEYEPF</sequence>
<proteinExistence type="predicted"/>
<name>A0ABN7SU42_OIKDI</name>
<evidence type="ECO:0000313" key="1">
    <source>
        <dbReference type="EMBL" id="CAG5104619.1"/>
    </source>
</evidence>
<keyword evidence="2" id="KW-1185">Reference proteome</keyword>
<evidence type="ECO:0000313" key="2">
    <source>
        <dbReference type="Proteomes" id="UP001158576"/>
    </source>
</evidence>
<organism evidence="1 2">
    <name type="scientific">Oikopleura dioica</name>
    <name type="common">Tunicate</name>
    <dbReference type="NCBI Taxonomy" id="34765"/>
    <lineage>
        <taxon>Eukaryota</taxon>
        <taxon>Metazoa</taxon>
        <taxon>Chordata</taxon>
        <taxon>Tunicata</taxon>
        <taxon>Appendicularia</taxon>
        <taxon>Copelata</taxon>
        <taxon>Oikopleuridae</taxon>
        <taxon>Oikopleura</taxon>
    </lineage>
</organism>
<gene>
    <name evidence="1" type="ORF">OKIOD_LOCUS10159</name>
</gene>